<dbReference type="AlphaFoldDB" id="A0A3M8CIX3"/>
<dbReference type="InterPro" id="IPR003018">
    <property type="entry name" value="GAF"/>
</dbReference>
<dbReference type="SMART" id="SM00065">
    <property type="entry name" value="GAF"/>
    <property type="match status" value="1"/>
</dbReference>
<proteinExistence type="predicted"/>
<sequence length="322" mass="35148">MTEGKRVDELAALKEIAVTLNITNDTNHMLDAVLRKLLEVTGLTTGWIFLMEKEPGYTCVVDHRLPPALSWGDKEPMCTGSCWCVDKYWGGRLHNAVNIINCKRIENAIEYKWGDTEGIYHHATVPLKAGEKWFGLLNVAAPGKEHFSDEELALLTAVAYQIGTALARTKLFHAEQKRAELYAKLGDASKAIGAVTELQKIPCTAVQQIGKHFPWAVAAFFLKEGKAISLRALHQGESVKGEWKAVTAAESGPVAEAMKKGKVRRIEAEAGQELSLPAAGIASFRSAAAVPIRLRGQTPACLLVTSQKASDFDETDLEVLQS</sequence>
<dbReference type="SUPFAM" id="SSF55781">
    <property type="entry name" value="GAF domain-like"/>
    <property type="match status" value="2"/>
</dbReference>
<organism evidence="2 3">
    <name type="scientific">Brevibacillus fluminis</name>
    <dbReference type="NCBI Taxonomy" id="511487"/>
    <lineage>
        <taxon>Bacteria</taxon>
        <taxon>Bacillati</taxon>
        <taxon>Bacillota</taxon>
        <taxon>Bacilli</taxon>
        <taxon>Bacillales</taxon>
        <taxon>Paenibacillaceae</taxon>
        <taxon>Brevibacillus</taxon>
    </lineage>
</organism>
<feature type="non-terminal residue" evidence="2">
    <location>
        <position position="322"/>
    </location>
</feature>
<reference evidence="2 3" key="1">
    <citation type="submission" date="2018-10" db="EMBL/GenBank/DDBJ databases">
        <title>Phylogenomics of Brevibacillus.</title>
        <authorList>
            <person name="Dunlap C."/>
        </authorList>
    </citation>
    <scope>NUCLEOTIDE SEQUENCE [LARGE SCALE GENOMIC DNA]</scope>
    <source>
        <strain evidence="2 3">JCM 15716</strain>
    </source>
</reference>
<dbReference type="RefSeq" id="WP_122921759.1">
    <property type="nucleotide sequence ID" value="NZ_RHHQ01000083.1"/>
</dbReference>
<feature type="domain" description="GAF" evidence="1">
    <location>
        <begin position="25"/>
        <end position="176"/>
    </location>
</feature>
<dbReference type="InterPro" id="IPR029016">
    <property type="entry name" value="GAF-like_dom_sf"/>
</dbReference>
<dbReference type="Pfam" id="PF01590">
    <property type="entry name" value="GAF"/>
    <property type="match status" value="1"/>
</dbReference>
<dbReference type="Gene3D" id="3.30.450.40">
    <property type="match status" value="2"/>
</dbReference>
<dbReference type="Proteomes" id="UP000271031">
    <property type="component" value="Unassembled WGS sequence"/>
</dbReference>
<evidence type="ECO:0000259" key="1">
    <source>
        <dbReference type="SMART" id="SM00065"/>
    </source>
</evidence>
<gene>
    <name evidence="2" type="ORF">EDM56_31040</name>
</gene>
<comment type="caution">
    <text evidence="2">The sequence shown here is derived from an EMBL/GenBank/DDBJ whole genome shotgun (WGS) entry which is preliminary data.</text>
</comment>
<dbReference type="Pfam" id="PF13185">
    <property type="entry name" value="GAF_2"/>
    <property type="match status" value="1"/>
</dbReference>
<dbReference type="EMBL" id="RHHQ01000083">
    <property type="protein sequence ID" value="RNB75716.1"/>
    <property type="molecule type" value="Genomic_DNA"/>
</dbReference>
<evidence type="ECO:0000313" key="3">
    <source>
        <dbReference type="Proteomes" id="UP000271031"/>
    </source>
</evidence>
<name>A0A3M8CIX3_9BACL</name>
<evidence type="ECO:0000313" key="2">
    <source>
        <dbReference type="EMBL" id="RNB75716.1"/>
    </source>
</evidence>
<protein>
    <submittedName>
        <fullName evidence="2">GAF domain-containing protein</fullName>
    </submittedName>
</protein>
<keyword evidence="3" id="KW-1185">Reference proteome</keyword>
<accession>A0A3M8CIX3</accession>